<comment type="caution">
    <text evidence="2">The sequence shown here is derived from an EMBL/GenBank/DDBJ whole genome shotgun (WGS) entry which is preliminary data.</text>
</comment>
<name>A0ABR1GEN3_AURAN</name>
<dbReference type="Proteomes" id="UP001363151">
    <property type="component" value="Unassembled WGS sequence"/>
</dbReference>
<keyword evidence="3" id="KW-1185">Reference proteome</keyword>
<keyword evidence="1" id="KW-0732">Signal</keyword>
<organism evidence="2 3">
    <name type="scientific">Aureococcus anophagefferens</name>
    <name type="common">Harmful bloom alga</name>
    <dbReference type="NCBI Taxonomy" id="44056"/>
    <lineage>
        <taxon>Eukaryota</taxon>
        <taxon>Sar</taxon>
        <taxon>Stramenopiles</taxon>
        <taxon>Ochrophyta</taxon>
        <taxon>Pelagophyceae</taxon>
        <taxon>Pelagomonadales</taxon>
        <taxon>Pelagomonadaceae</taxon>
        <taxon>Aureococcus</taxon>
    </lineage>
</organism>
<proteinExistence type="predicted"/>
<reference evidence="2 3" key="1">
    <citation type="submission" date="2024-03" db="EMBL/GenBank/DDBJ databases">
        <title>Aureococcus anophagefferens CCMP1851 and Kratosvirus quantuckense: Draft genome of a second virus-susceptible host strain in the model system.</title>
        <authorList>
            <person name="Chase E."/>
            <person name="Truchon A.R."/>
            <person name="Schepens W."/>
            <person name="Wilhelm S.W."/>
        </authorList>
    </citation>
    <scope>NUCLEOTIDE SEQUENCE [LARGE SCALE GENOMIC DNA]</scope>
    <source>
        <strain evidence="2 3">CCMP1851</strain>
    </source>
</reference>
<gene>
    <name evidence="2" type="ORF">SO694_00011041</name>
</gene>
<evidence type="ECO:0000256" key="1">
    <source>
        <dbReference type="SAM" id="SignalP"/>
    </source>
</evidence>
<sequence>MVRSAGPGCAVALVALLSAVADESDPYADLYASLLAGQLPGVLTAAGPGVFDDGRRLAYSYAPKLNATTKRGRLNYTYFSPAPFAYRDTANPWVSLGPDLTLYDASSADLKAAFFAFDGDYWDGDELRYPNAVRDIDGSYDPGSRTLVLWASPAQSKADWLAALRSVLYRAKASLSVKDRPNVHTRVVWISLLDVEGNRGTSFNVTIALKTATTIITDRSGVTLRDKA</sequence>
<evidence type="ECO:0000313" key="3">
    <source>
        <dbReference type="Proteomes" id="UP001363151"/>
    </source>
</evidence>
<protein>
    <submittedName>
        <fullName evidence="2">Uncharacterized protein</fullName>
    </submittedName>
</protein>
<feature type="signal peptide" evidence="1">
    <location>
        <begin position="1"/>
        <end position="21"/>
    </location>
</feature>
<dbReference type="EMBL" id="JBBJCI010000024">
    <property type="protein sequence ID" value="KAK7254459.1"/>
    <property type="molecule type" value="Genomic_DNA"/>
</dbReference>
<accession>A0ABR1GEN3</accession>
<evidence type="ECO:0000313" key="2">
    <source>
        <dbReference type="EMBL" id="KAK7254459.1"/>
    </source>
</evidence>
<feature type="chain" id="PRO_5046694488" evidence="1">
    <location>
        <begin position="22"/>
        <end position="228"/>
    </location>
</feature>